<dbReference type="InterPro" id="IPR046457">
    <property type="entry name" value="PMI_typeI_cat"/>
</dbReference>
<keyword evidence="5 8" id="KW-0862">Zinc</keyword>
<feature type="binding site" evidence="8">
    <location>
        <position position="263"/>
    </location>
    <ligand>
        <name>Zn(2+)</name>
        <dbReference type="ChEBI" id="CHEBI:29105"/>
    </ligand>
</feature>
<evidence type="ECO:0000256" key="3">
    <source>
        <dbReference type="ARBA" id="ARBA00011956"/>
    </source>
</evidence>
<organism evidence="10">
    <name type="scientific">Herbiconiux sp. A18JL235</name>
    <dbReference type="NCBI Taxonomy" id="3152363"/>
    <lineage>
        <taxon>Bacteria</taxon>
        <taxon>Bacillati</taxon>
        <taxon>Actinomycetota</taxon>
        <taxon>Actinomycetes</taxon>
        <taxon>Micrococcales</taxon>
        <taxon>Microbacteriaceae</taxon>
        <taxon>Herbiconiux</taxon>
    </lineage>
</organism>
<comment type="catalytic activity">
    <reaction evidence="1">
        <text>D-mannose 6-phosphate = D-fructose 6-phosphate</text>
        <dbReference type="Rhea" id="RHEA:12356"/>
        <dbReference type="ChEBI" id="CHEBI:58735"/>
        <dbReference type="ChEBI" id="CHEBI:61527"/>
        <dbReference type="EC" id="5.3.1.8"/>
    </reaction>
</comment>
<dbReference type="PANTHER" id="PTHR10309:SF0">
    <property type="entry name" value="MANNOSE-6-PHOSPHATE ISOMERASE"/>
    <property type="match status" value="1"/>
</dbReference>
<comment type="similarity">
    <text evidence="2">Belongs to the mannose-6-phosphate isomerase type 1 family.</text>
</comment>
<dbReference type="InterPro" id="IPR001250">
    <property type="entry name" value="Man6P_Isoase-1"/>
</dbReference>
<dbReference type="GO" id="GO:0008270">
    <property type="term" value="F:zinc ion binding"/>
    <property type="evidence" value="ECO:0007669"/>
    <property type="project" value="InterPro"/>
</dbReference>
<dbReference type="InterPro" id="IPR011051">
    <property type="entry name" value="RmlC_Cupin_sf"/>
</dbReference>
<dbReference type="CDD" id="cd07011">
    <property type="entry name" value="cupin_PMI_type_I_N"/>
    <property type="match status" value="1"/>
</dbReference>
<feature type="active site" evidence="7">
    <location>
        <position position="282"/>
    </location>
</feature>
<dbReference type="PRINTS" id="PR00714">
    <property type="entry name" value="MAN6PISMRASE"/>
</dbReference>
<evidence type="ECO:0000256" key="8">
    <source>
        <dbReference type="PIRSR" id="PIRSR001480-2"/>
    </source>
</evidence>
<evidence type="ECO:0000256" key="2">
    <source>
        <dbReference type="ARBA" id="ARBA00010772"/>
    </source>
</evidence>
<dbReference type="InterPro" id="IPR014710">
    <property type="entry name" value="RmlC-like_jellyroll"/>
</dbReference>
<dbReference type="SUPFAM" id="SSF51182">
    <property type="entry name" value="RmlC-like cupins"/>
    <property type="match status" value="1"/>
</dbReference>
<dbReference type="GO" id="GO:0004476">
    <property type="term" value="F:mannose-6-phosphate isomerase activity"/>
    <property type="evidence" value="ECO:0007669"/>
    <property type="project" value="UniProtKB-EC"/>
</dbReference>
<sequence length="398" mass="42177">MLLRVSAVPKNYHWGSRTALPALFGQEPTGEPQAELWLGAHPDSTTTFIERVAGVPDTLNDWVAGDPQRALGGGRTRLPFLLKLLAAEKPLSIQAHPTLERARAGFADEEARGVPRDSPQRNYRDEWHKPELMVALRPGFTAMCGFRPVARTLELLQRLQLAAAESGAEAGARLIGDQRELLASKGLETVVGSVLLGDAGPLVRALVEAAAALDDDEWLAETRLIAELQLHYPADPGIAVAVLLNVVRLQPGEALYLPAGNIHAYVDGLGVEIMAASDNVLRGGLTTKPVDVPELLAVLDFSEMPVPFVPAVPRGDAVSEYEVPLDDFRLLRIGPGSARVALPEAAIVLGVEGTTSVADGAGSCHLAPGEAVFVSPDSESIAVSTTGSAFLATSGWRT</sequence>
<keyword evidence="4 8" id="KW-0479">Metal-binding</keyword>
<dbReference type="NCBIfam" id="TIGR00218">
    <property type="entry name" value="manA"/>
    <property type="match status" value="1"/>
</dbReference>
<dbReference type="Gene3D" id="1.10.441.10">
    <property type="entry name" value="Phosphomannose Isomerase, domain 2"/>
    <property type="match status" value="1"/>
</dbReference>
<dbReference type="Pfam" id="PF20511">
    <property type="entry name" value="PMI_typeI_cat"/>
    <property type="match status" value="1"/>
</dbReference>
<dbReference type="EC" id="5.3.1.8" evidence="3"/>
<feature type="domain" description="Phosphomannose isomerase type I catalytic" evidence="9">
    <location>
        <begin position="2"/>
        <end position="149"/>
    </location>
</feature>
<dbReference type="GO" id="GO:0009298">
    <property type="term" value="P:GDP-mannose biosynthetic process"/>
    <property type="evidence" value="ECO:0007669"/>
    <property type="project" value="InterPro"/>
</dbReference>
<dbReference type="AlphaFoldDB" id="A0AB39BJ56"/>
<evidence type="ECO:0000256" key="1">
    <source>
        <dbReference type="ARBA" id="ARBA00000757"/>
    </source>
</evidence>
<dbReference type="InterPro" id="IPR016305">
    <property type="entry name" value="Mannose-6-P_Isomerase"/>
</dbReference>
<evidence type="ECO:0000256" key="6">
    <source>
        <dbReference type="ARBA" id="ARBA00023235"/>
    </source>
</evidence>
<evidence type="ECO:0000256" key="5">
    <source>
        <dbReference type="ARBA" id="ARBA00022833"/>
    </source>
</evidence>
<name>A0AB39BJ56_9MICO</name>
<accession>A0AB39BJ56</accession>
<evidence type="ECO:0000259" key="9">
    <source>
        <dbReference type="Pfam" id="PF20511"/>
    </source>
</evidence>
<dbReference type="GO" id="GO:0005975">
    <property type="term" value="P:carbohydrate metabolic process"/>
    <property type="evidence" value="ECO:0007669"/>
    <property type="project" value="InterPro"/>
</dbReference>
<gene>
    <name evidence="10" type="primary">manA</name>
    <name evidence="10" type="ORF">ABFY20_03705</name>
</gene>
<reference evidence="10" key="1">
    <citation type="submission" date="2024-05" db="EMBL/GenBank/DDBJ databases">
        <title>Herbiconiux sp. A18JL235.</title>
        <authorList>
            <person name="Zhang G."/>
        </authorList>
    </citation>
    <scope>NUCLEOTIDE SEQUENCE</scope>
    <source>
        <strain evidence="10">A18JL235</strain>
    </source>
</reference>
<evidence type="ECO:0000256" key="4">
    <source>
        <dbReference type="ARBA" id="ARBA00022723"/>
    </source>
</evidence>
<keyword evidence="6 10" id="KW-0413">Isomerase</keyword>
<dbReference type="EMBL" id="CP162511">
    <property type="protein sequence ID" value="XDI06213.1"/>
    <property type="molecule type" value="Genomic_DNA"/>
</dbReference>
<protein>
    <recommendedName>
        <fullName evidence="3">mannose-6-phosphate isomerase</fullName>
        <ecNumber evidence="3">5.3.1.8</ecNumber>
    </recommendedName>
</protein>
<evidence type="ECO:0000256" key="7">
    <source>
        <dbReference type="PIRSR" id="PIRSR001480-1"/>
    </source>
</evidence>
<evidence type="ECO:0000313" key="10">
    <source>
        <dbReference type="EMBL" id="XDI06213.1"/>
    </source>
</evidence>
<dbReference type="PANTHER" id="PTHR10309">
    <property type="entry name" value="MANNOSE-6-PHOSPHATE ISOMERASE"/>
    <property type="match status" value="1"/>
</dbReference>
<feature type="binding site" evidence="8">
    <location>
        <position position="131"/>
    </location>
    <ligand>
        <name>Zn(2+)</name>
        <dbReference type="ChEBI" id="CHEBI:29105"/>
    </ligand>
</feature>
<feature type="binding site" evidence="8">
    <location>
        <position position="94"/>
    </location>
    <ligand>
        <name>Zn(2+)</name>
        <dbReference type="ChEBI" id="CHEBI:29105"/>
    </ligand>
</feature>
<dbReference type="Gene3D" id="2.60.120.10">
    <property type="entry name" value="Jelly Rolls"/>
    <property type="match status" value="2"/>
</dbReference>
<comment type="cofactor">
    <cofactor evidence="8">
        <name>Zn(2+)</name>
        <dbReference type="ChEBI" id="CHEBI:29105"/>
    </cofactor>
    <text evidence="8">Binds 1 zinc ion per subunit.</text>
</comment>
<proteinExistence type="inferred from homology"/>
<dbReference type="RefSeq" id="WP_368498602.1">
    <property type="nucleotide sequence ID" value="NZ_CP162511.1"/>
</dbReference>
<feature type="binding site" evidence="8">
    <location>
        <position position="96"/>
    </location>
    <ligand>
        <name>Zn(2+)</name>
        <dbReference type="ChEBI" id="CHEBI:29105"/>
    </ligand>
</feature>
<dbReference type="PIRSF" id="PIRSF001480">
    <property type="entry name" value="Mannose-6-phosphate_isomerase"/>
    <property type="match status" value="1"/>
</dbReference>
<dbReference type="GO" id="GO:0005829">
    <property type="term" value="C:cytosol"/>
    <property type="evidence" value="ECO:0007669"/>
    <property type="project" value="TreeGrafter"/>
</dbReference>